<evidence type="ECO:0000259" key="4">
    <source>
        <dbReference type="PROSITE" id="PS50994"/>
    </source>
</evidence>
<reference evidence="5" key="1">
    <citation type="submission" date="2008-01" db="EMBL/GenBank/DDBJ databases">
        <title>Pirate Transposons in Diatom Genomes.</title>
        <authorList>
            <person name="Maumus F."/>
            <person name="Allen A."/>
            <person name="Bowler C."/>
        </authorList>
    </citation>
    <scope>NUCLEOTIDE SEQUENCE</scope>
</reference>
<dbReference type="InterPro" id="IPR012337">
    <property type="entry name" value="RNaseH-like_sf"/>
</dbReference>
<dbReference type="Gene3D" id="1.10.340.70">
    <property type="match status" value="1"/>
</dbReference>
<evidence type="ECO:0000256" key="1">
    <source>
        <dbReference type="ARBA" id="ARBA00023268"/>
    </source>
</evidence>
<dbReference type="EMBL" id="EU432501">
    <property type="protein sequence ID" value="ACA60916.1"/>
    <property type="molecule type" value="Genomic_DNA"/>
</dbReference>
<dbReference type="Pfam" id="PF17921">
    <property type="entry name" value="Integrase_H2C2"/>
    <property type="match status" value="1"/>
</dbReference>
<dbReference type="PROSITE" id="PS50878">
    <property type="entry name" value="RT_POL"/>
    <property type="match status" value="1"/>
</dbReference>
<dbReference type="Gene3D" id="3.30.70.270">
    <property type="match status" value="2"/>
</dbReference>
<dbReference type="SUPFAM" id="SSF56672">
    <property type="entry name" value="DNA/RNA polymerases"/>
    <property type="match status" value="1"/>
</dbReference>
<evidence type="ECO:0000256" key="2">
    <source>
        <dbReference type="SAM" id="MobiDB-lite"/>
    </source>
</evidence>
<dbReference type="PANTHER" id="PTHR37984:SF5">
    <property type="entry name" value="PROTEIN NYNRIN-LIKE"/>
    <property type="match status" value="1"/>
</dbReference>
<dbReference type="InterPro" id="IPR043502">
    <property type="entry name" value="DNA/RNA_pol_sf"/>
</dbReference>
<dbReference type="Gene3D" id="3.10.10.10">
    <property type="entry name" value="HIV Type 1 Reverse Transcriptase, subunit A, domain 1"/>
    <property type="match status" value="1"/>
</dbReference>
<dbReference type="PANTHER" id="PTHR37984">
    <property type="entry name" value="PROTEIN CBG26694"/>
    <property type="match status" value="1"/>
</dbReference>
<dbReference type="Gene3D" id="3.30.420.10">
    <property type="entry name" value="Ribonuclease H-like superfamily/Ribonuclease H"/>
    <property type="match status" value="1"/>
</dbReference>
<dbReference type="AlphaFoldDB" id="B1PJ56"/>
<dbReference type="InterPro" id="IPR036397">
    <property type="entry name" value="RNaseH_sf"/>
</dbReference>
<dbReference type="GO" id="GO:0003676">
    <property type="term" value="F:nucleic acid binding"/>
    <property type="evidence" value="ECO:0007669"/>
    <property type="project" value="InterPro"/>
</dbReference>
<feature type="region of interest" description="Disordered" evidence="2">
    <location>
        <begin position="32"/>
        <end position="58"/>
    </location>
</feature>
<dbReference type="SUPFAM" id="SSF53098">
    <property type="entry name" value="Ribonuclease H-like"/>
    <property type="match status" value="1"/>
</dbReference>
<dbReference type="InterPro" id="IPR000477">
    <property type="entry name" value="RT_dom"/>
</dbReference>
<dbReference type="CDD" id="cd09274">
    <property type="entry name" value="RNase_HI_RT_Ty3"/>
    <property type="match status" value="1"/>
</dbReference>
<proteinExistence type="predicted"/>
<protein>
    <submittedName>
        <fullName evidence="5">Pol protein</fullName>
    </submittedName>
</protein>
<accession>B1PJ56</accession>
<dbReference type="InterPro" id="IPR041588">
    <property type="entry name" value="Integrase_H2C2"/>
</dbReference>
<dbReference type="Pfam" id="PF17919">
    <property type="entry name" value="RT_RNaseH_2"/>
    <property type="match status" value="1"/>
</dbReference>
<evidence type="ECO:0000313" key="5">
    <source>
        <dbReference type="EMBL" id="ACA60916.1"/>
    </source>
</evidence>
<feature type="domain" description="Integrase catalytic" evidence="4">
    <location>
        <begin position="948"/>
        <end position="1130"/>
    </location>
</feature>
<dbReference type="Pfam" id="PF00078">
    <property type="entry name" value="RVT_1"/>
    <property type="match status" value="1"/>
</dbReference>
<dbReference type="InterPro" id="IPR050951">
    <property type="entry name" value="Retrovirus_Pol_polyprotein"/>
</dbReference>
<keyword evidence="1" id="KW-0511">Multifunctional enzyme</keyword>
<sequence>DNGLSASVCLTDVERHTSSALLNESIGSKVSPKNNYYTTSSNSKSKSITNTNRPMKGTPTNLNVVDKATLIQMNPDDSESTSMSTKATAVLAVPISAKNAAKYSDPRRMGGKVVKLWRVLLDSGSDGDIVFIQKGSNYVSTKRRISSQRWRTSSGTFHTDKVGDVDILLPEYSNSKYISVKADVVEYDDTRGDQKPTYDLILGVNTMRELGIVLDFDTLKITIDKITLPMRDINSLQRTKDCAKIYENSFFLNYFDTAYEPISTKEMTNSSVEILDAKYEKADLQKIVDEYCSHLTKDQQIQLLRVLEEFEELFDGTLGDWKTSPVQFELKQDAIPYHGKAFPVPFIHKETLMKEVQRLVDLGVLIPQNDSEWGAPTFIIPKKNGTVRIISDFRELNKRIKRKPFPIPKISTVLQELQGFTYATALDLNMGYYTIRLDPDASKLCTIILPWGKYSYARLPMGVAGSPDLFQSKMSALMANLEYVRTYLDDLLILSKGTFDDHLEKMVEVFERLREAGLRVNAAKSTFATDEIEYLGYILSRAGIKPQPEKVQAILAINPPKNVKELRKFLGIVQYYRDLWEKRSEMLAPLTDLVGEGGVTKTKKQKGTVKAPWYWDKKHQQAFENVKAMIARDVVLAYPNFKEEFVIYTDASKRQLGAVITQNNRPIAFFSRKLSEAQSKYSVTELELLAMVECLKEFKGMLWGQKITIHTDHVNLMRDALGLSSDRVYRWRLLLEEYAPKIVYIKGEVNTVADAISRLEYNPEINPDRKCFYSDKTKKYLFFGESAVSTDHRCMAITKLLVDYTNVSDEKSNTSHINDVFANRSEEEEYYPLTVSEIAESQQNDTGLQEDLRKSKRHLALRVIEGTEVIVYKGNRLYIPKDLRKRAVVWYHHALQHPGHTRQEETMSATMYWSEIRTDIRKHVKSCVSCQKNKNSSQQYGKLPEKEPATIPWEWLCCDLIGPYTLKGLDGTVVDFMCLTMIDPATGWFEVVELPLTDVVSEKRDVSEKFDKTSARISRLINQCWLSRYPRPRYVIYDNGSEFKLHFERLFDDFGVKRKPTTIRNPQANAILERIHGVLGNMMRTASLDMAETVTEDAVEYFLTDASWAIRSSHHTVLKASPGAAIFGRDMLFNIPFIADWEQIGLRRQARIIKDNKRHNKDRIDFDYTVGRKVLLRQDGINRKAAEKFTGPYEITQVHTNGTVRIQRGTVSERLNIRRIKPFFEKDGEIMQTIKQRKR</sequence>
<evidence type="ECO:0000259" key="3">
    <source>
        <dbReference type="PROSITE" id="PS50878"/>
    </source>
</evidence>
<dbReference type="CDD" id="cd01647">
    <property type="entry name" value="RT_LTR"/>
    <property type="match status" value="1"/>
</dbReference>
<organism evidence="5">
    <name type="scientific">Thalassiosira pseudonana</name>
    <name type="common">Marine diatom</name>
    <name type="synonym">Cyclotella nana</name>
    <dbReference type="NCBI Taxonomy" id="35128"/>
    <lineage>
        <taxon>Eukaryota</taxon>
        <taxon>Sar</taxon>
        <taxon>Stramenopiles</taxon>
        <taxon>Ochrophyta</taxon>
        <taxon>Bacillariophyta</taxon>
        <taxon>Coscinodiscophyceae</taxon>
        <taxon>Thalassiosirophycidae</taxon>
        <taxon>Thalassiosirales</taxon>
        <taxon>Thalassiosiraceae</taxon>
        <taxon>Thalassiosira</taxon>
    </lineage>
</organism>
<feature type="compositionally biased region" description="Low complexity" evidence="2">
    <location>
        <begin position="33"/>
        <end position="52"/>
    </location>
</feature>
<dbReference type="PROSITE" id="PS50994">
    <property type="entry name" value="INTEGRASE"/>
    <property type="match status" value="1"/>
</dbReference>
<dbReference type="GO" id="GO:0003824">
    <property type="term" value="F:catalytic activity"/>
    <property type="evidence" value="ECO:0007669"/>
    <property type="project" value="UniProtKB-KW"/>
</dbReference>
<dbReference type="FunFam" id="3.30.70.270:FF:000020">
    <property type="entry name" value="Transposon Tf2-6 polyprotein-like Protein"/>
    <property type="match status" value="1"/>
</dbReference>
<name>B1PJ56_THAPS</name>
<dbReference type="InterPro" id="IPR043128">
    <property type="entry name" value="Rev_trsase/Diguanyl_cyclase"/>
</dbReference>
<feature type="domain" description="Reverse transcriptase" evidence="3">
    <location>
        <begin position="361"/>
        <end position="539"/>
    </location>
</feature>
<dbReference type="InterPro" id="IPR041577">
    <property type="entry name" value="RT_RNaseH_2"/>
</dbReference>
<dbReference type="GO" id="GO:0015074">
    <property type="term" value="P:DNA integration"/>
    <property type="evidence" value="ECO:0007669"/>
    <property type="project" value="InterPro"/>
</dbReference>
<feature type="non-terminal residue" evidence="5">
    <location>
        <position position="1"/>
    </location>
</feature>
<dbReference type="InterPro" id="IPR001584">
    <property type="entry name" value="Integrase_cat-core"/>
</dbReference>